<evidence type="ECO:0000313" key="2">
    <source>
        <dbReference type="EMBL" id="KAH7119792.1"/>
    </source>
</evidence>
<feature type="compositionally biased region" description="Polar residues" evidence="1">
    <location>
        <begin position="19"/>
        <end position="28"/>
    </location>
</feature>
<feature type="region of interest" description="Disordered" evidence="1">
    <location>
        <begin position="375"/>
        <end position="409"/>
    </location>
</feature>
<name>A0A9P9IH29_9PLEO</name>
<sequence length="583" mass="64539">MSLCTDRNSEDIPEGDDASSPSSPIFHSTFTSINQSKQKHILRVPVSAPAAVQAVAHEDHHRNRDPILTEYLGLGTDSGPSGYNRSPLLSHHNVISSATPKANVKGQAKLEAKNTAIRSKSGKNAKKRTHIEAAGSDDLPEVKSPSPGLPAFLKTDRILSNQTPRSFDEQSDTSSYLPPSFSYTKQPSFQETKEAEPQNASTNAVLKSSRTTVGVSVPPKSVFNKSTTNDLNEAHNGPFKVHGTGNFWASSSPMRSITESCPNKNESEIISSVNPINVLCPSETSPMKEYHLGSTTRIAIHTTEDNATYETNDFASDSDQSFDEVQQDYQTFDHPVGCDPEYRGEGAYEDGIDDDDLLELIDEVAPPLSFKEASLENSNTSCAKQQEQDDGPNLICGSSESYDSPKKGNMEKFTSSVTQITQIRNMGASTCEKRPPIVRARFPSKVLDRSLVIGLSSDKMLRTCFRIGEAINVGRDAVKNNKDIIIELYARIMTSSRDHSKQRMILCDLFHTKQPYLSAEYPSIIWRSTELHNIDSARLLKGNRMCRCMGKMKREEKNHILDVMNIWECTLEDIEWVEGIVNA</sequence>
<comment type="caution">
    <text evidence="2">The sequence shown here is derived from an EMBL/GenBank/DDBJ whole genome shotgun (WGS) entry which is preliminary data.</text>
</comment>
<dbReference type="AlphaFoldDB" id="A0A9P9IH29"/>
<gene>
    <name evidence="2" type="ORF">B0J11DRAFT_534631</name>
</gene>
<feature type="compositionally biased region" description="Polar residues" evidence="1">
    <location>
        <begin position="172"/>
        <end position="190"/>
    </location>
</feature>
<proteinExistence type="predicted"/>
<feature type="compositionally biased region" description="Polar residues" evidence="1">
    <location>
        <begin position="375"/>
        <end position="385"/>
    </location>
</feature>
<keyword evidence="3" id="KW-1185">Reference proteome</keyword>
<dbReference type="Proteomes" id="UP000700596">
    <property type="component" value="Unassembled WGS sequence"/>
</dbReference>
<evidence type="ECO:0000256" key="1">
    <source>
        <dbReference type="SAM" id="MobiDB-lite"/>
    </source>
</evidence>
<feature type="compositionally biased region" description="Basic residues" evidence="1">
    <location>
        <begin position="120"/>
        <end position="129"/>
    </location>
</feature>
<dbReference type="OrthoDB" id="5397183at2759"/>
<feature type="region of interest" description="Disordered" evidence="1">
    <location>
        <begin position="1"/>
        <end position="28"/>
    </location>
</feature>
<dbReference type="EMBL" id="JAGMWT010000011">
    <property type="protein sequence ID" value="KAH7119792.1"/>
    <property type="molecule type" value="Genomic_DNA"/>
</dbReference>
<reference evidence="2" key="1">
    <citation type="journal article" date="2021" name="Nat. Commun.">
        <title>Genetic determinants of endophytism in the Arabidopsis root mycobiome.</title>
        <authorList>
            <person name="Mesny F."/>
            <person name="Miyauchi S."/>
            <person name="Thiergart T."/>
            <person name="Pickel B."/>
            <person name="Atanasova L."/>
            <person name="Karlsson M."/>
            <person name="Huettel B."/>
            <person name="Barry K.W."/>
            <person name="Haridas S."/>
            <person name="Chen C."/>
            <person name="Bauer D."/>
            <person name="Andreopoulos W."/>
            <person name="Pangilinan J."/>
            <person name="LaButti K."/>
            <person name="Riley R."/>
            <person name="Lipzen A."/>
            <person name="Clum A."/>
            <person name="Drula E."/>
            <person name="Henrissat B."/>
            <person name="Kohler A."/>
            <person name="Grigoriev I.V."/>
            <person name="Martin F.M."/>
            <person name="Hacquard S."/>
        </authorList>
    </citation>
    <scope>NUCLEOTIDE SEQUENCE</scope>
    <source>
        <strain evidence="2">MPI-CAGE-CH-0243</strain>
    </source>
</reference>
<protein>
    <submittedName>
        <fullName evidence="2">Uncharacterized protein</fullName>
    </submittedName>
</protein>
<accession>A0A9P9IH29</accession>
<feature type="region of interest" description="Disordered" evidence="1">
    <location>
        <begin position="115"/>
        <end position="202"/>
    </location>
</feature>
<organism evidence="2 3">
    <name type="scientific">Dendryphion nanum</name>
    <dbReference type="NCBI Taxonomy" id="256645"/>
    <lineage>
        <taxon>Eukaryota</taxon>
        <taxon>Fungi</taxon>
        <taxon>Dikarya</taxon>
        <taxon>Ascomycota</taxon>
        <taxon>Pezizomycotina</taxon>
        <taxon>Dothideomycetes</taxon>
        <taxon>Pleosporomycetidae</taxon>
        <taxon>Pleosporales</taxon>
        <taxon>Torulaceae</taxon>
        <taxon>Dendryphion</taxon>
    </lineage>
</organism>
<evidence type="ECO:0000313" key="3">
    <source>
        <dbReference type="Proteomes" id="UP000700596"/>
    </source>
</evidence>